<comment type="caution">
    <text evidence="1">The sequence shown here is derived from an EMBL/GenBank/DDBJ whole genome shotgun (WGS) entry which is preliminary data.</text>
</comment>
<keyword evidence="2" id="KW-1185">Reference proteome</keyword>
<proteinExistence type="predicted"/>
<protein>
    <submittedName>
        <fullName evidence="1">Winged helix DNA-binding domain-containing protein</fullName>
    </submittedName>
</protein>
<dbReference type="Proteomes" id="UP000275256">
    <property type="component" value="Unassembled WGS sequence"/>
</dbReference>
<dbReference type="PANTHER" id="PTHR38479">
    <property type="entry name" value="LMO0824 PROTEIN"/>
    <property type="match status" value="1"/>
</dbReference>
<gene>
    <name evidence="1" type="ORF">EAX62_00480</name>
</gene>
<dbReference type="EMBL" id="REFW01000001">
    <property type="protein sequence ID" value="RMB61192.1"/>
    <property type="molecule type" value="Genomic_DNA"/>
</dbReference>
<dbReference type="PANTHER" id="PTHR38479:SF2">
    <property type="entry name" value="WINGED HELIX DNA-BINDING DOMAIN-CONTAINING PROTEIN"/>
    <property type="match status" value="1"/>
</dbReference>
<evidence type="ECO:0000313" key="2">
    <source>
        <dbReference type="Proteomes" id="UP000275256"/>
    </source>
</evidence>
<evidence type="ECO:0000313" key="1">
    <source>
        <dbReference type="EMBL" id="RMB61192.1"/>
    </source>
</evidence>
<dbReference type="RefSeq" id="WP_121899738.1">
    <property type="nucleotide sequence ID" value="NZ_REFW01000001.1"/>
</dbReference>
<name>A0A3M0GEV4_9ACTN</name>
<reference evidence="1 2" key="1">
    <citation type="submission" date="2018-10" db="EMBL/GenBank/DDBJ databases">
        <title>Tessaracoccus antarcticuss sp. nov., isolated from sediment.</title>
        <authorList>
            <person name="Zhou L.Y."/>
            <person name="Du Z.J."/>
        </authorList>
    </citation>
    <scope>NUCLEOTIDE SEQUENCE [LARGE SCALE GENOMIC DNA]</scope>
    <source>
        <strain evidence="1 2">JDX10</strain>
    </source>
</reference>
<dbReference type="GO" id="GO:0003677">
    <property type="term" value="F:DNA binding"/>
    <property type="evidence" value="ECO:0007669"/>
    <property type="project" value="UniProtKB-KW"/>
</dbReference>
<keyword evidence="1" id="KW-0238">DNA-binding</keyword>
<organism evidence="1 2">
    <name type="scientific">Tessaracoccus antarcticus</name>
    <dbReference type="NCBI Taxonomy" id="2479848"/>
    <lineage>
        <taxon>Bacteria</taxon>
        <taxon>Bacillati</taxon>
        <taxon>Actinomycetota</taxon>
        <taxon>Actinomycetes</taxon>
        <taxon>Propionibacteriales</taxon>
        <taxon>Propionibacteriaceae</taxon>
        <taxon>Tessaracoccus</taxon>
    </lineage>
</organism>
<accession>A0A3M0GEV4</accession>
<dbReference type="InterPro" id="IPR009351">
    <property type="entry name" value="AlkZ-like"/>
</dbReference>
<dbReference type="Pfam" id="PF06224">
    <property type="entry name" value="AlkZ-like"/>
    <property type="match status" value="1"/>
</dbReference>
<dbReference type="AlphaFoldDB" id="A0A3M0GEV4"/>
<dbReference type="OrthoDB" id="9148135at2"/>
<sequence length="362" mass="39149">MPDPQLARTRLVAQSLTTRPHDNPHAAVAALLAMQGQDLPGVIASAALRTRSGDVDDVLAELCAGRLVRGYPMRGTVFLMAAADVLWVSELCAAPALRAAANRRHHLGLDQAKVDRARELAVEVLSVEPNGLPRSEFLARWEADGQPTAGGVGYHLLAHLIGEGTLCHGAWNGTDQNIAWTRTWVPEGSDLAGTFNGDRTAGIAELLRRYLVGHGPATIRDFAWWTKLPLRDIRAALPEATMDLEDDGADEPSYWRAGLLDEVAAVGKDASRPLLLPGFDEFILGYQDRTFAMTAEQEVLLVPGRNGVFRRSVVVDGAVKGFWRRAGRPGSRTLEVEAFTPIPAATQAGLERLFGSFPVVTD</sequence>